<dbReference type="InterPro" id="IPR006016">
    <property type="entry name" value="UspA"/>
</dbReference>
<reference evidence="4" key="1">
    <citation type="journal article" date="2019" name="Int. J. Syst. Evol. Microbiol.">
        <title>The Global Catalogue of Microorganisms (GCM) 10K type strain sequencing project: providing services to taxonomists for standard genome sequencing and annotation.</title>
        <authorList>
            <consortium name="The Broad Institute Genomics Platform"/>
            <consortium name="The Broad Institute Genome Sequencing Center for Infectious Disease"/>
            <person name="Wu L."/>
            <person name="Ma J."/>
        </authorList>
    </citation>
    <scope>NUCLEOTIDE SEQUENCE [LARGE SCALE GENOMIC DNA]</scope>
    <source>
        <strain evidence="4">CGMCC 4.7275</strain>
    </source>
</reference>
<dbReference type="PANTHER" id="PTHR46268:SF6">
    <property type="entry name" value="UNIVERSAL STRESS PROTEIN UP12"/>
    <property type="match status" value="1"/>
</dbReference>
<dbReference type="SUPFAM" id="SSF52402">
    <property type="entry name" value="Adenine nucleotide alpha hydrolases-like"/>
    <property type="match status" value="2"/>
</dbReference>
<evidence type="ECO:0000313" key="3">
    <source>
        <dbReference type="EMBL" id="GGK22150.1"/>
    </source>
</evidence>
<dbReference type="EMBL" id="BMMV01000027">
    <property type="protein sequence ID" value="GGK22150.1"/>
    <property type="molecule type" value="Genomic_DNA"/>
</dbReference>
<dbReference type="InterPro" id="IPR014729">
    <property type="entry name" value="Rossmann-like_a/b/a_fold"/>
</dbReference>
<feature type="domain" description="UspA" evidence="2">
    <location>
        <begin position="155"/>
        <end position="292"/>
    </location>
</feature>
<dbReference type="PRINTS" id="PR01438">
    <property type="entry name" value="UNVRSLSTRESS"/>
</dbReference>
<sequence>MLRPVLVGVDGSPESLAAAEWAAAEASLSGHPLRLVRAWEEVSYPSGSVPDVAGGRHGAGRALRAAEGHLTRKFPGTRPTCELVQGPAVPTLLAAAAEAETLVLGSRGLSGAAGYLAGSVASDVVAHAARPVVLVRSAAHRNTAADAAPVTASPDRVVLGIDLAHHCEKVIEFAFDAAGRRGASLYVLHSYDLPMAYAIASAQMPEYQDLLAEERTDALTAVLRPWQEKYPTVHVTADAVMDRAADRLVKAASGAALLVIGRQERRSRLGAHLGHVAHSVIHHAVCPVAVVPHG</sequence>
<dbReference type="Gene3D" id="3.40.50.620">
    <property type="entry name" value="HUPs"/>
    <property type="match status" value="2"/>
</dbReference>
<feature type="domain" description="UspA" evidence="2">
    <location>
        <begin position="1"/>
        <end position="136"/>
    </location>
</feature>
<dbReference type="RefSeq" id="WP_189110962.1">
    <property type="nucleotide sequence ID" value="NZ_BMMV01000027.1"/>
</dbReference>
<evidence type="ECO:0000313" key="4">
    <source>
        <dbReference type="Proteomes" id="UP000660265"/>
    </source>
</evidence>
<organism evidence="3 4">
    <name type="scientific">Streptomyces camponoticapitis</name>
    <dbReference type="NCBI Taxonomy" id="1616125"/>
    <lineage>
        <taxon>Bacteria</taxon>
        <taxon>Bacillati</taxon>
        <taxon>Actinomycetota</taxon>
        <taxon>Actinomycetes</taxon>
        <taxon>Kitasatosporales</taxon>
        <taxon>Streptomycetaceae</taxon>
        <taxon>Streptomyces</taxon>
    </lineage>
</organism>
<gene>
    <name evidence="3" type="ORF">GCM10011583_62670</name>
</gene>
<proteinExistence type="inferred from homology"/>
<dbReference type="Pfam" id="PF00582">
    <property type="entry name" value="Usp"/>
    <property type="match status" value="2"/>
</dbReference>
<dbReference type="Proteomes" id="UP000660265">
    <property type="component" value="Unassembled WGS sequence"/>
</dbReference>
<evidence type="ECO:0000256" key="1">
    <source>
        <dbReference type="ARBA" id="ARBA00008791"/>
    </source>
</evidence>
<evidence type="ECO:0000259" key="2">
    <source>
        <dbReference type="Pfam" id="PF00582"/>
    </source>
</evidence>
<dbReference type="InterPro" id="IPR006015">
    <property type="entry name" value="Universal_stress_UspA"/>
</dbReference>
<comment type="caution">
    <text evidence="3">The sequence shown here is derived from an EMBL/GenBank/DDBJ whole genome shotgun (WGS) entry which is preliminary data.</text>
</comment>
<name>A0ABQ2ETW7_9ACTN</name>
<dbReference type="PANTHER" id="PTHR46268">
    <property type="entry name" value="STRESS RESPONSE PROTEIN NHAX"/>
    <property type="match status" value="1"/>
</dbReference>
<keyword evidence="4" id="KW-1185">Reference proteome</keyword>
<accession>A0ABQ2ETW7</accession>
<comment type="similarity">
    <text evidence="1">Belongs to the universal stress protein A family.</text>
</comment>
<protein>
    <submittedName>
        <fullName evidence="3">Stress-inducible protein</fullName>
    </submittedName>
</protein>